<keyword evidence="2" id="KW-0812">Transmembrane</keyword>
<name>A0A939HM07_9PROT</name>
<reference evidence="3" key="1">
    <citation type="submission" date="2021-03" db="EMBL/GenBank/DDBJ databases">
        <title>The complete genome sequence of Acetobacter sp. TBRC 12339.</title>
        <authorList>
            <person name="Charoenyingcharoen P."/>
            <person name="Yukphan P."/>
        </authorList>
    </citation>
    <scope>NUCLEOTIDE SEQUENCE</scope>
    <source>
        <strain evidence="3">TBRC 12339</strain>
    </source>
</reference>
<evidence type="ECO:0000313" key="3">
    <source>
        <dbReference type="EMBL" id="MBO1324018.1"/>
    </source>
</evidence>
<feature type="transmembrane region" description="Helical" evidence="2">
    <location>
        <begin position="7"/>
        <end position="31"/>
    </location>
</feature>
<evidence type="ECO:0000313" key="4">
    <source>
        <dbReference type="Proteomes" id="UP000664073"/>
    </source>
</evidence>
<comment type="caution">
    <text evidence="3">The sequence shown here is derived from an EMBL/GenBank/DDBJ whole genome shotgun (WGS) entry which is preliminary data.</text>
</comment>
<organism evidence="3 4">
    <name type="scientific">Acetobacter garciniae</name>
    <dbReference type="NCBI Taxonomy" id="2817435"/>
    <lineage>
        <taxon>Bacteria</taxon>
        <taxon>Pseudomonadati</taxon>
        <taxon>Pseudomonadota</taxon>
        <taxon>Alphaproteobacteria</taxon>
        <taxon>Acetobacterales</taxon>
        <taxon>Acetobacteraceae</taxon>
        <taxon>Acetobacter</taxon>
    </lineage>
</organism>
<keyword evidence="2" id="KW-0472">Membrane</keyword>
<dbReference type="RefSeq" id="WP_207844681.1">
    <property type="nucleotide sequence ID" value="NZ_JAFVMH010000001.1"/>
</dbReference>
<keyword evidence="2" id="KW-1133">Transmembrane helix</keyword>
<dbReference type="Proteomes" id="UP000664073">
    <property type="component" value="Unassembled WGS sequence"/>
</dbReference>
<evidence type="ECO:0000256" key="1">
    <source>
        <dbReference type="SAM" id="MobiDB-lite"/>
    </source>
</evidence>
<feature type="compositionally biased region" description="Polar residues" evidence="1">
    <location>
        <begin position="41"/>
        <end position="60"/>
    </location>
</feature>
<accession>A0A939HM07</accession>
<dbReference type="EMBL" id="JAFVMH010000001">
    <property type="protein sequence ID" value="MBO1324018.1"/>
    <property type="molecule type" value="Genomic_DNA"/>
</dbReference>
<keyword evidence="4" id="KW-1185">Reference proteome</keyword>
<proteinExistence type="predicted"/>
<feature type="region of interest" description="Disordered" evidence="1">
    <location>
        <begin position="41"/>
        <end position="70"/>
    </location>
</feature>
<gene>
    <name evidence="3" type="ORF">J2D77_02455</name>
</gene>
<evidence type="ECO:0000256" key="2">
    <source>
        <dbReference type="SAM" id="Phobius"/>
    </source>
</evidence>
<protein>
    <submittedName>
        <fullName evidence="3">Uncharacterized protein</fullName>
    </submittedName>
</protein>
<dbReference type="AlphaFoldDB" id="A0A939HM07"/>
<sequence length="70" mass="7435">MPDTDKLIRIAIMVGAAMVGIIMLCTMYQSFSALMLGQVPPQLQSTSPAPATDQNVNQPPATAPDRHAPN</sequence>